<gene>
    <name evidence="2" type="ORF">BN7_4358</name>
</gene>
<evidence type="ECO:0000313" key="3">
    <source>
        <dbReference type="Proteomes" id="UP000009328"/>
    </source>
</evidence>
<protein>
    <submittedName>
        <fullName evidence="2">Uncharacterized protein</fullName>
    </submittedName>
</protein>
<proteinExistence type="predicted"/>
<dbReference type="EMBL" id="CAIF01000153">
    <property type="protein sequence ID" value="CCH44790.1"/>
    <property type="molecule type" value="Genomic_DNA"/>
</dbReference>
<feature type="region of interest" description="Disordered" evidence="1">
    <location>
        <begin position="127"/>
        <end position="186"/>
    </location>
</feature>
<feature type="compositionally biased region" description="Low complexity" evidence="1">
    <location>
        <begin position="146"/>
        <end position="155"/>
    </location>
</feature>
<reference evidence="2 3" key="1">
    <citation type="journal article" date="2012" name="Eukaryot. Cell">
        <title>Draft genome sequence of Wickerhamomyces ciferrii NRRL Y-1031 F-60-10.</title>
        <authorList>
            <person name="Schneider J."/>
            <person name="Andrea H."/>
            <person name="Blom J."/>
            <person name="Jaenicke S."/>
            <person name="Ruckert C."/>
            <person name="Schorsch C."/>
            <person name="Szczepanowski R."/>
            <person name="Farwick M."/>
            <person name="Goesmann A."/>
            <person name="Puhler A."/>
            <person name="Schaffer S."/>
            <person name="Tauch A."/>
            <person name="Kohler T."/>
            <person name="Brinkrolf K."/>
        </authorList>
    </citation>
    <scope>NUCLEOTIDE SEQUENCE [LARGE SCALE GENOMIC DNA]</scope>
    <source>
        <strain evidence="3">ATCC 14091 / BCRC 22168 / CBS 111 / JCM 3599 / NBRC 0793 / NRRL Y-1031 F-60-10</strain>
    </source>
</reference>
<dbReference type="Proteomes" id="UP000009328">
    <property type="component" value="Unassembled WGS sequence"/>
</dbReference>
<keyword evidence="3" id="KW-1185">Reference proteome</keyword>
<dbReference type="GO" id="GO:0030686">
    <property type="term" value="C:90S preribosome"/>
    <property type="evidence" value="ECO:0007669"/>
    <property type="project" value="InterPro"/>
</dbReference>
<dbReference type="Pfam" id="PF10863">
    <property type="entry name" value="NOP19"/>
    <property type="match status" value="1"/>
</dbReference>
<dbReference type="eggNOG" id="ENOG502S1GY">
    <property type="taxonomic scope" value="Eukaryota"/>
</dbReference>
<organism evidence="2 3">
    <name type="scientific">Wickerhamomyces ciferrii (strain ATCC 14091 / BCRC 22168 / CBS 111 / JCM 3599 / NBRC 0793 / NRRL Y-1031 F-60-10)</name>
    <name type="common">Yeast</name>
    <name type="synonym">Pichia ciferrii</name>
    <dbReference type="NCBI Taxonomy" id="1206466"/>
    <lineage>
        <taxon>Eukaryota</taxon>
        <taxon>Fungi</taxon>
        <taxon>Dikarya</taxon>
        <taxon>Ascomycota</taxon>
        <taxon>Saccharomycotina</taxon>
        <taxon>Saccharomycetes</taxon>
        <taxon>Phaffomycetales</taxon>
        <taxon>Wickerhamomycetaceae</taxon>
        <taxon>Wickerhamomyces</taxon>
    </lineage>
</organism>
<dbReference type="InParanoid" id="K0KHX3"/>
<comment type="caution">
    <text evidence="2">The sequence shown here is derived from an EMBL/GenBank/DDBJ whole genome shotgun (WGS) entry which is preliminary data.</text>
</comment>
<dbReference type="GO" id="GO:0042274">
    <property type="term" value="P:ribosomal small subunit biogenesis"/>
    <property type="evidence" value="ECO:0007669"/>
    <property type="project" value="InterPro"/>
</dbReference>
<evidence type="ECO:0000256" key="1">
    <source>
        <dbReference type="SAM" id="MobiDB-lite"/>
    </source>
</evidence>
<dbReference type="FunCoup" id="K0KHX3">
    <property type="interactions" value="121"/>
</dbReference>
<dbReference type="STRING" id="1206466.K0KHX3"/>
<feature type="compositionally biased region" description="Basic residues" evidence="1">
    <location>
        <begin position="127"/>
        <end position="136"/>
    </location>
</feature>
<dbReference type="HOGENOM" id="CLU_094334_0_0_1"/>
<dbReference type="AlphaFoldDB" id="K0KHX3"/>
<dbReference type="InterPro" id="IPR022592">
    <property type="entry name" value="Nucleolar_19"/>
</dbReference>
<sequence>MSHAKEIKQKQELQARFQLAVSSTQNHVANWLNTSNSTISSSSSSSNNDFFNLPIISGGSGLSLSSLTSDKSSDDINTIGEYIKTGKSVSSLNKKKQLNSKSKLLNMNKVNIQNDSKALNALRNKMKNSNRSKHNQQIRQVPTSLNKKSSNSNNNDDSDSDDDMIQKAAPKKKFNLLIDSKIKKRK</sequence>
<evidence type="ECO:0000313" key="2">
    <source>
        <dbReference type="EMBL" id="CCH44790.1"/>
    </source>
</evidence>
<name>K0KHX3_WICCF</name>
<accession>K0KHX3</accession>